<evidence type="ECO:0000313" key="3">
    <source>
        <dbReference type="WBParaSite" id="EVEC_0001260301-mRNA-1"/>
    </source>
</evidence>
<dbReference type="WBParaSite" id="EVEC_0001260301-mRNA-1">
    <property type="protein sequence ID" value="EVEC_0001260301-mRNA-1"/>
    <property type="gene ID" value="EVEC_0001260301"/>
</dbReference>
<reference evidence="3" key="1">
    <citation type="submission" date="2017-02" db="UniProtKB">
        <authorList>
            <consortium name="WormBaseParasite"/>
        </authorList>
    </citation>
    <scope>IDENTIFICATION</scope>
</reference>
<reference evidence="1 2" key="2">
    <citation type="submission" date="2018-10" db="EMBL/GenBank/DDBJ databases">
        <authorList>
            <consortium name="Pathogen Informatics"/>
        </authorList>
    </citation>
    <scope>NUCLEOTIDE SEQUENCE [LARGE SCALE GENOMIC DNA]</scope>
</reference>
<sequence>MLSNITVANVAAINDDYDDDGSYSARKPPIAPSSTNSQGYCTALGKTIFELKARQDRGVEERKGVSPKNNIFAAYRKRDDFFSAKDSIIPKSFQRTQYEQGKTSFFGSKTPEISRPTYRISAYQSDAESPPWIKQAAVQRCSSAMDMNGILTEKKRNFGQDGQTVSSTYPDWNRGVVNSQNSYSTLPPRADADSVSYRFNSNSASPQLSMHNQFPSTPERTPAFENMYSTMPKRDTTPIERYRTVTSVGTSTPPLPPTKPCSECSALRNQLLDLSERLAAVEKQRLLKVLENKEPESFKLSKSVGTDLEQRAFADKKIGNEYAPSLDVAISTNPVSYVDFAGDALNTECESKTTSVTYNDRLIYGQVKDSSVSPPMKPLCISFGVATDPLPTSIGLTDQNSTKEPDNAEKKCYSDAANCTEAMSCKGEFDDCACEAHLRAPTKDEGTMTVQRILISRASGTVKPFKLKEAAIETDIVNIASSAIQTEACLTKTVALATTSVDVKERGVSPVQDVFTHDASTVCDIVVNVPKPPPKPQSEEAVAQSCSKKHYADATTQSDIEPDHTEPRVLSDSEIAESLWLMPSKDTVETAVGNDDDYAIEMSNTDEDCKENHIEDASSDTAANNGEDEDVISITEETISDQEVADMNESVEESFVERQEADDDVKTKPRALGQQRAAVVRKLLTETKIPQPNNNFVRGTVASRSCRVESKKGDSLQYITDQYKVKVCYHWI</sequence>
<protein>
    <submittedName>
        <fullName evidence="3">ANK_REP_REGION domain-containing protein</fullName>
    </submittedName>
</protein>
<name>A0A0N4VNN5_ENTVE</name>
<proteinExistence type="predicted"/>
<dbReference type="AlphaFoldDB" id="A0A0N4VNN5"/>
<dbReference type="STRING" id="51028.A0A0N4VNN5"/>
<evidence type="ECO:0000313" key="2">
    <source>
        <dbReference type="Proteomes" id="UP000274131"/>
    </source>
</evidence>
<evidence type="ECO:0000313" key="1">
    <source>
        <dbReference type="EMBL" id="VDD97030.1"/>
    </source>
</evidence>
<dbReference type="EMBL" id="UXUI01012691">
    <property type="protein sequence ID" value="VDD97030.1"/>
    <property type="molecule type" value="Genomic_DNA"/>
</dbReference>
<dbReference type="OrthoDB" id="5864947at2759"/>
<dbReference type="Proteomes" id="UP000274131">
    <property type="component" value="Unassembled WGS sequence"/>
</dbReference>
<keyword evidence="2" id="KW-1185">Reference proteome</keyword>
<accession>A0A0N4VNN5</accession>
<organism evidence="3">
    <name type="scientific">Enterobius vermicularis</name>
    <name type="common">Human pinworm</name>
    <dbReference type="NCBI Taxonomy" id="51028"/>
    <lineage>
        <taxon>Eukaryota</taxon>
        <taxon>Metazoa</taxon>
        <taxon>Ecdysozoa</taxon>
        <taxon>Nematoda</taxon>
        <taxon>Chromadorea</taxon>
        <taxon>Rhabditida</taxon>
        <taxon>Spirurina</taxon>
        <taxon>Oxyuridomorpha</taxon>
        <taxon>Oxyuroidea</taxon>
        <taxon>Oxyuridae</taxon>
        <taxon>Enterobius</taxon>
    </lineage>
</organism>
<gene>
    <name evidence="1" type="ORF">EVEC_LOCUS11781</name>
</gene>